<dbReference type="GO" id="GO:0015288">
    <property type="term" value="F:porin activity"/>
    <property type="evidence" value="ECO:0007669"/>
    <property type="project" value="UniProtKB-KW"/>
</dbReference>
<keyword evidence="6" id="KW-0597">Phosphoprotein</keyword>
<dbReference type="GO" id="GO:0000166">
    <property type="term" value="F:nucleotide binding"/>
    <property type="evidence" value="ECO:0007669"/>
    <property type="project" value="UniProtKB-KW"/>
</dbReference>
<name>A0A401QG99_SCYTO</name>
<organism evidence="20 21">
    <name type="scientific">Scyliorhinus torazame</name>
    <name type="common">Cloudy catshark</name>
    <name type="synonym">Catulus torazame</name>
    <dbReference type="NCBI Taxonomy" id="75743"/>
    <lineage>
        <taxon>Eukaryota</taxon>
        <taxon>Metazoa</taxon>
        <taxon>Chordata</taxon>
        <taxon>Craniata</taxon>
        <taxon>Vertebrata</taxon>
        <taxon>Chondrichthyes</taxon>
        <taxon>Elasmobranchii</taxon>
        <taxon>Galeomorphii</taxon>
        <taxon>Galeoidea</taxon>
        <taxon>Carcharhiniformes</taxon>
        <taxon>Scyliorhinidae</taxon>
        <taxon>Scyliorhinus</taxon>
    </lineage>
</organism>
<keyword evidence="7" id="KW-0812">Transmembrane</keyword>
<evidence type="ECO:0000256" key="6">
    <source>
        <dbReference type="ARBA" id="ARBA00022553"/>
    </source>
</evidence>
<dbReference type="GO" id="GO:0005741">
    <property type="term" value="C:mitochondrial outer membrane"/>
    <property type="evidence" value="ECO:0007669"/>
    <property type="project" value="UniProtKB-SubCell"/>
</dbReference>
<dbReference type="Pfam" id="PF01459">
    <property type="entry name" value="Porin_3"/>
    <property type="match status" value="1"/>
</dbReference>
<gene>
    <name evidence="20" type="ORF">scyTo_0024922</name>
</gene>
<evidence type="ECO:0000256" key="19">
    <source>
        <dbReference type="ARBA" id="ARBA00050036"/>
    </source>
</evidence>
<dbReference type="GO" id="GO:0046930">
    <property type="term" value="C:pore complex"/>
    <property type="evidence" value="ECO:0007669"/>
    <property type="project" value="UniProtKB-KW"/>
</dbReference>
<evidence type="ECO:0000256" key="8">
    <source>
        <dbReference type="ARBA" id="ARBA00022741"/>
    </source>
</evidence>
<keyword evidence="21" id="KW-1185">Reference proteome</keyword>
<dbReference type="PANTHER" id="PTHR11743">
    <property type="entry name" value="VOLTAGE-DEPENDENT ANION-SELECTIVE CHANNEL"/>
    <property type="match status" value="1"/>
</dbReference>
<keyword evidence="4" id="KW-1134">Transmembrane beta strand</keyword>
<evidence type="ECO:0000256" key="5">
    <source>
        <dbReference type="ARBA" id="ARBA00022499"/>
    </source>
</evidence>
<dbReference type="InterPro" id="IPR023614">
    <property type="entry name" value="Porin_dom_sf"/>
</dbReference>
<comment type="subunit">
    <text evidence="17">Interacts with ARMC12 in a TBC1D21-dependent manner. Interacts with MISFA.</text>
</comment>
<evidence type="ECO:0000256" key="13">
    <source>
        <dbReference type="ARBA" id="ARBA00023128"/>
    </source>
</evidence>
<evidence type="ECO:0000256" key="16">
    <source>
        <dbReference type="ARBA" id="ARBA00034430"/>
    </source>
</evidence>
<proteinExistence type="inferred from homology"/>
<evidence type="ECO:0000256" key="4">
    <source>
        <dbReference type="ARBA" id="ARBA00022452"/>
    </source>
</evidence>
<accession>A0A401QG99</accession>
<dbReference type="InterPro" id="IPR001925">
    <property type="entry name" value="Porin_Euk"/>
</dbReference>
<keyword evidence="13" id="KW-0496">Mitochondrion</keyword>
<comment type="catalytic activity">
    <reaction evidence="15">
        <text>chloride(in) = chloride(out)</text>
        <dbReference type="Rhea" id="RHEA:29823"/>
        <dbReference type="ChEBI" id="CHEBI:17996"/>
    </reaction>
</comment>
<evidence type="ECO:0000256" key="12">
    <source>
        <dbReference type="ARBA" id="ARBA00023114"/>
    </source>
</evidence>
<evidence type="ECO:0000256" key="11">
    <source>
        <dbReference type="ARBA" id="ARBA00023065"/>
    </source>
</evidence>
<keyword evidence="9" id="KW-1000">Mitochondrion outer membrane</keyword>
<keyword evidence="10" id="KW-0832">Ubl conjugation</keyword>
<keyword evidence="11" id="KW-0406">Ion transport</keyword>
<dbReference type="InterPro" id="IPR027246">
    <property type="entry name" value="Porin_Euk/Tom40"/>
</dbReference>
<dbReference type="AlphaFoldDB" id="A0A401QG99"/>
<comment type="subcellular location">
    <subcellularLocation>
        <location evidence="1">Mitochondrion outer membrane</location>
    </subcellularLocation>
</comment>
<dbReference type="EMBL" id="BFAA01062204">
    <property type="protein sequence ID" value="GCB84372.1"/>
    <property type="molecule type" value="Genomic_DNA"/>
</dbReference>
<dbReference type="GO" id="GO:0008308">
    <property type="term" value="F:voltage-gated monoatomic anion channel activity"/>
    <property type="evidence" value="ECO:0007669"/>
    <property type="project" value="InterPro"/>
</dbReference>
<feature type="non-terminal residue" evidence="20">
    <location>
        <position position="1"/>
    </location>
</feature>
<evidence type="ECO:0000256" key="10">
    <source>
        <dbReference type="ARBA" id="ARBA00022843"/>
    </source>
</evidence>
<evidence type="ECO:0000256" key="17">
    <source>
        <dbReference type="ARBA" id="ARBA00046980"/>
    </source>
</evidence>
<dbReference type="OMA" id="ECAQSTC"/>
<keyword evidence="3" id="KW-0813">Transport</keyword>
<evidence type="ECO:0000313" key="21">
    <source>
        <dbReference type="Proteomes" id="UP000288216"/>
    </source>
</evidence>
<evidence type="ECO:0000256" key="15">
    <source>
        <dbReference type="ARBA" id="ARBA00024167"/>
    </source>
</evidence>
<comment type="similarity">
    <text evidence="2">Belongs to the eukaryotic mitochondrial porin family.</text>
</comment>
<evidence type="ECO:0000256" key="18">
    <source>
        <dbReference type="ARBA" id="ARBA00049964"/>
    </source>
</evidence>
<dbReference type="CDD" id="cd07306">
    <property type="entry name" value="Porin3_VDAC"/>
    <property type="match status" value="1"/>
</dbReference>
<evidence type="ECO:0000256" key="1">
    <source>
        <dbReference type="ARBA" id="ARBA00004294"/>
    </source>
</evidence>
<sequence length="140" mass="15245">IKSSSGVEFTISGTTNTDTGKATGSLDTKYKLKEYGLTFSEKWNTDNVLASEITIEDQLVKGLKLTFDTTFVPNTGKKSGKLKTAYKRDYVNLGCDIDFDFAGPTIHGMAVLGYEGWLVGHQIAFDTAKSKLAQNNFSLG</sequence>
<comment type="function">
    <text evidence="18">Non-selective voltage-gated ion channel that mediates the transport of anions and cations through the mitochondrion outer membrane and plasma membrane. Forms a high-conducting channel with a stable open state and a voltage-induced closure with a mild preference for anions over cations. Involved in male fertility and sperm mitochondrial sheath formation.</text>
</comment>
<evidence type="ECO:0000256" key="14">
    <source>
        <dbReference type="ARBA" id="ARBA00023136"/>
    </source>
</evidence>
<evidence type="ECO:0000313" key="20">
    <source>
        <dbReference type="EMBL" id="GCB84372.1"/>
    </source>
</evidence>
<keyword evidence="12" id="KW-0626">Porin</keyword>
<keyword evidence="8" id="KW-0547">Nucleotide-binding</keyword>
<evidence type="ECO:0000256" key="2">
    <source>
        <dbReference type="ARBA" id="ARBA00007780"/>
    </source>
</evidence>
<comment type="caution">
    <text evidence="20">The sequence shown here is derived from an EMBL/GenBank/DDBJ whole genome shotgun (WGS) entry which is preliminary data.</text>
</comment>
<evidence type="ECO:0000256" key="7">
    <source>
        <dbReference type="ARBA" id="ARBA00022692"/>
    </source>
</evidence>
<evidence type="ECO:0000256" key="3">
    <source>
        <dbReference type="ARBA" id="ARBA00022448"/>
    </source>
</evidence>
<dbReference type="OrthoDB" id="7827681at2759"/>
<reference evidence="20 21" key="1">
    <citation type="journal article" date="2018" name="Nat. Ecol. Evol.">
        <title>Shark genomes provide insights into elasmobranch evolution and the origin of vertebrates.</title>
        <authorList>
            <person name="Hara Y"/>
            <person name="Yamaguchi K"/>
            <person name="Onimaru K"/>
            <person name="Kadota M"/>
            <person name="Koyanagi M"/>
            <person name="Keeley SD"/>
            <person name="Tatsumi K"/>
            <person name="Tanaka K"/>
            <person name="Motone F"/>
            <person name="Kageyama Y"/>
            <person name="Nozu R"/>
            <person name="Adachi N"/>
            <person name="Nishimura O"/>
            <person name="Nakagawa R"/>
            <person name="Tanegashima C"/>
            <person name="Kiyatake I"/>
            <person name="Matsumoto R"/>
            <person name="Murakumo K"/>
            <person name="Nishida K"/>
            <person name="Terakita A"/>
            <person name="Kuratani S"/>
            <person name="Sato K"/>
            <person name="Hyodo S Kuraku.S."/>
        </authorList>
    </citation>
    <scope>NUCLEOTIDE SEQUENCE [LARGE SCALE GENOMIC DNA]</scope>
</reference>
<dbReference type="Proteomes" id="UP000288216">
    <property type="component" value="Unassembled WGS sequence"/>
</dbReference>
<dbReference type="PANTHER" id="PTHR11743:SF28">
    <property type="entry name" value="VOLTAGE-DEPENDENT ANION-SELECTIVE CHANNEL PROTEIN 3"/>
    <property type="match status" value="1"/>
</dbReference>
<keyword evidence="14" id="KW-0472">Membrane</keyword>
<evidence type="ECO:0000256" key="9">
    <source>
        <dbReference type="ARBA" id="ARBA00022787"/>
    </source>
</evidence>
<dbReference type="Gene3D" id="2.40.160.10">
    <property type="entry name" value="Porin"/>
    <property type="match status" value="1"/>
</dbReference>
<dbReference type="STRING" id="75743.A0A401QG99"/>
<comment type="catalytic activity">
    <reaction evidence="16">
        <text>K(+)(in) = K(+)(out)</text>
        <dbReference type="Rhea" id="RHEA:29463"/>
        <dbReference type="ChEBI" id="CHEBI:29103"/>
    </reaction>
</comment>
<protein>
    <recommendedName>
        <fullName evidence="19">Non-selective voltage-gated ion channel VDAC3</fullName>
    </recommendedName>
</protein>
<keyword evidence="5" id="KW-1017">Isopeptide bond</keyword>